<evidence type="ECO:0000313" key="3">
    <source>
        <dbReference type="WBParaSite" id="ASIM_0001065401-mRNA-1"/>
    </source>
</evidence>
<name>A0A0M3JRU9_ANISI</name>
<dbReference type="EMBL" id="UYRR01030988">
    <property type="protein sequence ID" value="VDK42534.1"/>
    <property type="molecule type" value="Genomic_DNA"/>
</dbReference>
<proteinExistence type="predicted"/>
<dbReference type="Proteomes" id="UP000267096">
    <property type="component" value="Unassembled WGS sequence"/>
</dbReference>
<evidence type="ECO:0000313" key="1">
    <source>
        <dbReference type="EMBL" id="VDK42534.1"/>
    </source>
</evidence>
<evidence type="ECO:0000313" key="2">
    <source>
        <dbReference type="Proteomes" id="UP000267096"/>
    </source>
</evidence>
<gene>
    <name evidence="1" type="ORF">ASIM_LOCUS10212</name>
</gene>
<reference evidence="1 2" key="2">
    <citation type="submission" date="2018-11" db="EMBL/GenBank/DDBJ databases">
        <authorList>
            <consortium name="Pathogen Informatics"/>
        </authorList>
    </citation>
    <scope>NUCLEOTIDE SEQUENCE [LARGE SCALE GENOMIC DNA]</scope>
</reference>
<accession>A0A0M3JRU9</accession>
<reference evidence="3" key="1">
    <citation type="submission" date="2017-02" db="UniProtKB">
        <authorList>
            <consortium name="WormBaseParasite"/>
        </authorList>
    </citation>
    <scope>IDENTIFICATION</scope>
</reference>
<keyword evidence="2" id="KW-1185">Reference proteome</keyword>
<organism evidence="3">
    <name type="scientific">Anisakis simplex</name>
    <name type="common">Herring worm</name>
    <dbReference type="NCBI Taxonomy" id="6269"/>
    <lineage>
        <taxon>Eukaryota</taxon>
        <taxon>Metazoa</taxon>
        <taxon>Ecdysozoa</taxon>
        <taxon>Nematoda</taxon>
        <taxon>Chromadorea</taxon>
        <taxon>Rhabditida</taxon>
        <taxon>Spirurina</taxon>
        <taxon>Ascaridomorpha</taxon>
        <taxon>Ascaridoidea</taxon>
        <taxon>Anisakidae</taxon>
        <taxon>Anisakis</taxon>
        <taxon>Anisakis simplex complex</taxon>
    </lineage>
</organism>
<dbReference type="AlphaFoldDB" id="A0A0M3JRU9"/>
<sequence length="80" mass="9199">MGRKIRTEFFEMMDVSSIQWIDWTRNMINFPGMAFLFLTSHASAPVQYSHQAISGPVTVLESKSKILERQAAVIFLLQHL</sequence>
<dbReference type="WBParaSite" id="ASIM_0001065401-mRNA-1">
    <property type="protein sequence ID" value="ASIM_0001065401-mRNA-1"/>
    <property type="gene ID" value="ASIM_0001065401"/>
</dbReference>
<protein>
    <submittedName>
        <fullName evidence="3">Ovule protein</fullName>
    </submittedName>
</protein>